<dbReference type="EMBL" id="QQNH01000025">
    <property type="protein sequence ID" value="RDE08025.1"/>
    <property type="molecule type" value="Genomic_DNA"/>
</dbReference>
<dbReference type="AlphaFoldDB" id="A0A369W2C3"/>
<gene>
    <name evidence="3" type="ORF">DVH29_13505</name>
</gene>
<evidence type="ECO:0000259" key="1">
    <source>
        <dbReference type="Pfam" id="PF00501"/>
    </source>
</evidence>
<keyword evidence="4" id="KW-1185">Reference proteome</keyword>
<keyword evidence="3" id="KW-0436">Ligase</keyword>
<dbReference type="SUPFAM" id="SSF56801">
    <property type="entry name" value="Acetyl-CoA synthetase-like"/>
    <property type="match status" value="1"/>
</dbReference>
<dbReference type="Pfam" id="PF13193">
    <property type="entry name" value="AMP-binding_C"/>
    <property type="match status" value="1"/>
</dbReference>
<feature type="domain" description="AMP-dependent synthetase/ligase" evidence="1">
    <location>
        <begin position="37"/>
        <end position="426"/>
    </location>
</feature>
<evidence type="ECO:0000259" key="2">
    <source>
        <dbReference type="Pfam" id="PF13193"/>
    </source>
</evidence>
<dbReference type="Gene3D" id="3.30.300.30">
    <property type="match status" value="1"/>
</dbReference>
<dbReference type="CDD" id="cd05936">
    <property type="entry name" value="FC-FACS_FadD_like"/>
    <property type="match status" value="1"/>
</dbReference>
<dbReference type="InterPro" id="IPR000873">
    <property type="entry name" value="AMP-dep_synth/lig_dom"/>
</dbReference>
<dbReference type="PANTHER" id="PTHR43767">
    <property type="entry name" value="LONG-CHAIN-FATTY-ACID--COA LIGASE"/>
    <property type="match status" value="1"/>
</dbReference>
<organism evidence="3 4">
    <name type="scientific">Pelagibacterium lacus</name>
    <dbReference type="NCBI Taxonomy" id="2282655"/>
    <lineage>
        <taxon>Bacteria</taxon>
        <taxon>Pseudomonadati</taxon>
        <taxon>Pseudomonadota</taxon>
        <taxon>Alphaproteobacteria</taxon>
        <taxon>Hyphomicrobiales</taxon>
        <taxon>Devosiaceae</taxon>
        <taxon>Pelagibacterium</taxon>
    </lineage>
</organism>
<dbReference type="OrthoDB" id="9803968at2"/>
<accession>A0A369W2C3</accession>
<evidence type="ECO:0000313" key="4">
    <source>
        <dbReference type="Proteomes" id="UP000253759"/>
    </source>
</evidence>
<dbReference type="Proteomes" id="UP000253759">
    <property type="component" value="Unassembled WGS sequence"/>
</dbReference>
<dbReference type="InterPro" id="IPR045851">
    <property type="entry name" value="AMP-bd_C_sf"/>
</dbReference>
<dbReference type="InterPro" id="IPR050237">
    <property type="entry name" value="ATP-dep_AMP-bd_enzyme"/>
</dbReference>
<proteinExistence type="predicted"/>
<evidence type="ECO:0000313" key="3">
    <source>
        <dbReference type="EMBL" id="RDE08025.1"/>
    </source>
</evidence>
<dbReference type="InterPro" id="IPR025110">
    <property type="entry name" value="AMP-bd_C"/>
</dbReference>
<reference evidence="4" key="1">
    <citation type="submission" date="2018-07" db="EMBL/GenBank/DDBJ databases">
        <authorList>
            <person name="Liu B.-T."/>
            <person name="Du Z."/>
        </authorList>
    </citation>
    <scope>NUCLEOTIDE SEQUENCE [LARGE SCALE GENOMIC DNA]</scope>
    <source>
        <strain evidence="4">XYN52</strain>
    </source>
</reference>
<dbReference type="PANTHER" id="PTHR43767:SF1">
    <property type="entry name" value="NONRIBOSOMAL PEPTIDE SYNTHASE PES1 (EUROFUNG)-RELATED"/>
    <property type="match status" value="1"/>
</dbReference>
<sequence length="573" mass="61911">MTSTDVNAHPWIKSYPEGIAWDTPIDTTPVHEQLLASCARMGDATALDFMGATTSFRSLGERINALAGALQTDLGVKKGDRVALLMPNTPFYVIAYYAVLRIGATVVNCNPLYSLGELSHIVSNSGAEILITLDLKVTFSNAEKLVGQGHVKKLVVAHFPDALPGAKKILYSLLKSKDLARPEHSAAAGVVVKFADLLGRNRTPSAVAIDAERDVAVQQYTGGTTGTPKGAMLSHANIAANRAQLDIWGSGLFRPPTKVVAVLPFFHIFAMTTCMSLPLCGGAQVVMLPRFEMKAFIALMKRTRPNVLMAVPTLLHALAHNKGVSADVLSSLKFAIAGGTSLSNETRDAFGEKSDALLAEGYGLTEASPVVTCAALQEAPRPGAIGLPIPATDIRIVSLDDPEQEVARGERGELVVKGPQVMLGYFSDDAATREVFTSAGYLRTADVGYFDEDGYVHLVDRIKDLIISSGFNVYPRAIEDAIYKHPAVDETNVIGVKDAYRGEVPVAYVKLRENESLDEAGLKAFLRDHLSKHEMPREVIFRDELPKTMIGKLSKNDLRADYEKTHSPEGQTK</sequence>
<dbReference type="RefSeq" id="WP_114646719.1">
    <property type="nucleotide sequence ID" value="NZ_QQNH01000025.1"/>
</dbReference>
<dbReference type="Gene3D" id="3.40.50.12780">
    <property type="entry name" value="N-terminal domain of ligase-like"/>
    <property type="match status" value="1"/>
</dbReference>
<protein>
    <submittedName>
        <fullName evidence="3">Long-chain fatty acid--CoA ligase</fullName>
    </submittedName>
</protein>
<dbReference type="InterPro" id="IPR042099">
    <property type="entry name" value="ANL_N_sf"/>
</dbReference>
<feature type="domain" description="AMP-binding enzyme C-terminal" evidence="2">
    <location>
        <begin position="478"/>
        <end position="552"/>
    </location>
</feature>
<name>A0A369W2C3_9HYPH</name>
<dbReference type="Pfam" id="PF00501">
    <property type="entry name" value="AMP-binding"/>
    <property type="match status" value="1"/>
</dbReference>
<comment type="caution">
    <text evidence="3">The sequence shown here is derived from an EMBL/GenBank/DDBJ whole genome shotgun (WGS) entry which is preliminary data.</text>
</comment>
<dbReference type="GO" id="GO:0016878">
    <property type="term" value="F:acid-thiol ligase activity"/>
    <property type="evidence" value="ECO:0007669"/>
    <property type="project" value="UniProtKB-ARBA"/>
</dbReference>